<evidence type="ECO:0000313" key="2">
    <source>
        <dbReference type="Proteomes" id="UP000284892"/>
    </source>
</evidence>
<evidence type="ECO:0000313" key="1">
    <source>
        <dbReference type="EMBL" id="RKE92272.1"/>
    </source>
</evidence>
<organism evidence="1 2">
    <name type="scientific">Ichthyenterobacterium magnum</name>
    <dbReference type="NCBI Taxonomy" id="1230530"/>
    <lineage>
        <taxon>Bacteria</taxon>
        <taxon>Pseudomonadati</taxon>
        <taxon>Bacteroidota</taxon>
        <taxon>Flavobacteriia</taxon>
        <taxon>Flavobacteriales</taxon>
        <taxon>Flavobacteriaceae</taxon>
        <taxon>Ichthyenterobacterium</taxon>
    </lineage>
</organism>
<accession>A0A420DGR2</accession>
<dbReference type="AlphaFoldDB" id="A0A420DGR2"/>
<dbReference type="EMBL" id="RAQJ01000004">
    <property type="protein sequence ID" value="RKE92272.1"/>
    <property type="molecule type" value="Genomic_DNA"/>
</dbReference>
<keyword evidence="2" id="KW-1185">Reference proteome</keyword>
<proteinExistence type="predicted"/>
<protein>
    <submittedName>
        <fullName evidence="1">Uncharacterized protein</fullName>
    </submittedName>
</protein>
<gene>
    <name evidence="1" type="ORF">BXY80_2190</name>
</gene>
<dbReference type="Proteomes" id="UP000284892">
    <property type="component" value="Unassembled WGS sequence"/>
</dbReference>
<dbReference type="InterPro" id="IPR046484">
    <property type="entry name" value="DUF6577"/>
</dbReference>
<name>A0A420DGR2_9FLAO</name>
<sequence length="252" mass="29630">MPKFNQYKTVDTFLKDKIISYLEEQSTISKAKLVDCITSDFPELKESTINVYLSRLKKEGIINNPSRGIYALKGKKTYHPTIDNKLKRLHNKIKKEYPFAEFCVWDTKWLNEFMRHQPFKFYTILELDKDVTESVFHALKEQGKQVYIEPDAEIFNLYISNSEDVIILKHLISEAPLQEIDKITVPTLEKLLVDMTIDAKVYAAQQGEINSIYLNVFEKYEVNKNKMKRYAYRRNRENEVGNLTNLTLAKIE</sequence>
<comment type="caution">
    <text evidence="1">The sequence shown here is derived from an EMBL/GenBank/DDBJ whole genome shotgun (WGS) entry which is preliminary data.</text>
</comment>
<reference evidence="1 2" key="1">
    <citation type="submission" date="2018-09" db="EMBL/GenBank/DDBJ databases">
        <title>Genomic Encyclopedia of Archaeal and Bacterial Type Strains, Phase II (KMG-II): from individual species to whole genera.</title>
        <authorList>
            <person name="Goeker M."/>
        </authorList>
    </citation>
    <scope>NUCLEOTIDE SEQUENCE [LARGE SCALE GENOMIC DNA]</scope>
    <source>
        <strain evidence="1 2">DSM 26283</strain>
    </source>
</reference>
<dbReference type="Pfam" id="PF20217">
    <property type="entry name" value="DUF6577"/>
    <property type="match status" value="1"/>
</dbReference>